<dbReference type="AlphaFoldDB" id="A0A0R2NX33"/>
<keyword evidence="7" id="KW-1185">Reference proteome</keyword>
<accession>A0A0R2NX33</accession>
<dbReference type="Pfam" id="PF03060">
    <property type="entry name" value="NMO"/>
    <property type="match status" value="2"/>
</dbReference>
<dbReference type="GO" id="GO:0018580">
    <property type="term" value="F:nitronate monooxygenase activity"/>
    <property type="evidence" value="ECO:0007669"/>
    <property type="project" value="InterPro"/>
</dbReference>
<dbReference type="InterPro" id="IPR013785">
    <property type="entry name" value="Aldolase_TIM"/>
</dbReference>
<dbReference type="SUPFAM" id="SSF51412">
    <property type="entry name" value="Inosine monophosphate dehydrogenase (IMPDH)"/>
    <property type="match status" value="1"/>
</dbReference>
<evidence type="ECO:0000256" key="3">
    <source>
        <dbReference type="ARBA" id="ARBA00022630"/>
    </source>
</evidence>
<comment type="function">
    <text evidence="1">Nitronate monooxygenase that uses molecular oxygen to catalyze the oxidative denitrification of alkyl nitronates. Acts on propionate 3-nitronate (P3N), the presumed physiological substrate. Probably functions in the detoxification of P3N, a metabolic poison produced by plants and fungi as a defense mechanism.</text>
</comment>
<comment type="caution">
    <text evidence="6">The sequence shown here is derived from an EMBL/GenBank/DDBJ whole genome shotgun (WGS) entry which is preliminary data.</text>
</comment>
<dbReference type="CDD" id="cd04730">
    <property type="entry name" value="NPD_like"/>
    <property type="match status" value="1"/>
</dbReference>
<evidence type="ECO:0000256" key="1">
    <source>
        <dbReference type="ARBA" id="ARBA00003535"/>
    </source>
</evidence>
<dbReference type="Proteomes" id="UP000050920">
    <property type="component" value="Unassembled WGS sequence"/>
</dbReference>
<keyword evidence="4" id="KW-0288">FMN</keyword>
<keyword evidence="5" id="KW-0560">Oxidoreductase</keyword>
<organism evidence="6 7">
    <name type="scientific">Lactiplantibacillus fabifermentans DSM 21115</name>
    <dbReference type="NCBI Taxonomy" id="1413187"/>
    <lineage>
        <taxon>Bacteria</taxon>
        <taxon>Bacillati</taxon>
        <taxon>Bacillota</taxon>
        <taxon>Bacilli</taxon>
        <taxon>Lactobacillales</taxon>
        <taxon>Lactobacillaceae</taxon>
        <taxon>Lactiplantibacillus</taxon>
    </lineage>
</organism>
<dbReference type="PANTHER" id="PTHR32332">
    <property type="entry name" value="2-NITROPROPANE DIOXYGENASE"/>
    <property type="match status" value="1"/>
</dbReference>
<reference evidence="6 7" key="1">
    <citation type="journal article" date="2015" name="Genome Announc.">
        <title>Expanding the biotechnology potential of lactobacilli through comparative genomics of 213 strains and associated genera.</title>
        <authorList>
            <person name="Sun Z."/>
            <person name="Harris H.M."/>
            <person name="McCann A."/>
            <person name="Guo C."/>
            <person name="Argimon S."/>
            <person name="Zhang W."/>
            <person name="Yang X."/>
            <person name="Jeffery I.B."/>
            <person name="Cooney J.C."/>
            <person name="Kagawa T.F."/>
            <person name="Liu W."/>
            <person name="Song Y."/>
            <person name="Salvetti E."/>
            <person name="Wrobel A."/>
            <person name="Rasinkangas P."/>
            <person name="Parkhill J."/>
            <person name="Rea M.C."/>
            <person name="O'Sullivan O."/>
            <person name="Ritari J."/>
            <person name="Douillard F.P."/>
            <person name="Paul Ross R."/>
            <person name="Yang R."/>
            <person name="Briner A.E."/>
            <person name="Felis G.E."/>
            <person name="de Vos W.M."/>
            <person name="Barrangou R."/>
            <person name="Klaenhammer T.R."/>
            <person name="Caufield P.W."/>
            <person name="Cui Y."/>
            <person name="Zhang H."/>
            <person name="O'Toole P.W."/>
        </authorList>
    </citation>
    <scope>NUCLEOTIDE SEQUENCE [LARGE SCALE GENOMIC DNA]</scope>
    <source>
        <strain evidence="6 7">DSM 21115</strain>
    </source>
</reference>
<name>A0A0R2NX33_9LACO</name>
<evidence type="ECO:0000256" key="2">
    <source>
        <dbReference type="ARBA" id="ARBA00013457"/>
    </source>
</evidence>
<dbReference type="EMBL" id="AYGX02000046">
    <property type="protein sequence ID" value="KRO28317.1"/>
    <property type="molecule type" value="Genomic_DNA"/>
</dbReference>
<protein>
    <recommendedName>
        <fullName evidence="2">Probable nitronate monooxygenase</fullName>
    </recommendedName>
</protein>
<evidence type="ECO:0000256" key="4">
    <source>
        <dbReference type="ARBA" id="ARBA00022643"/>
    </source>
</evidence>
<dbReference type="InterPro" id="IPR004136">
    <property type="entry name" value="NMO"/>
</dbReference>
<dbReference type="PANTHER" id="PTHR32332:SF20">
    <property type="entry name" value="2-NITROPROPANE DIOXYGENASE-LIKE PROTEIN"/>
    <property type="match status" value="1"/>
</dbReference>
<evidence type="ECO:0000313" key="7">
    <source>
        <dbReference type="Proteomes" id="UP000050920"/>
    </source>
</evidence>
<evidence type="ECO:0000256" key="5">
    <source>
        <dbReference type="ARBA" id="ARBA00023002"/>
    </source>
</evidence>
<evidence type="ECO:0000313" key="6">
    <source>
        <dbReference type="EMBL" id="KRO28317.1"/>
    </source>
</evidence>
<keyword evidence="3" id="KW-0285">Flavoprotein</keyword>
<gene>
    <name evidence="6" type="ORF">DY78_GL002444</name>
</gene>
<proteinExistence type="predicted"/>
<dbReference type="Gene3D" id="3.20.20.70">
    <property type="entry name" value="Aldolase class I"/>
    <property type="match status" value="1"/>
</dbReference>
<sequence length="314" mass="32474">MIYMSNRVTQLLGIQYPIIQGAMQSVATAKLAAAVSNGGGLGVIAAGGLSADKLREQIHESRDLTDKPVAVNLMLMATNIPELLQVILAEKVPVVTTGAGTPKLFIDDLHAAGIKVIPVVPNVKIAKKMVAIGADAVIAEGMEGGGHIGTLTSQAVWPQIADAIDVPLIAAGGIADGRGVVSALALGAEAVQCGTIFSIAKESPVGDNWRQAVINADDTSTVVVGQNVRVASRALKNAETTALLQVEADQADRAAFNQRLDTALNKAVREDDAENGVMYSGQIAGLIKASLPAAEVVTYLMADARKVQAAMVQL</sequence>